<dbReference type="Pfam" id="PF04264">
    <property type="entry name" value="YceI"/>
    <property type="match status" value="1"/>
</dbReference>
<gene>
    <name evidence="3" type="ORF">SAMN04487935_1667</name>
</gene>
<reference evidence="3 4" key="1">
    <citation type="submission" date="2016-10" db="EMBL/GenBank/DDBJ databases">
        <authorList>
            <person name="de Groot N.N."/>
        </authorList>
    </citation>
    <scope>NUCLEOTIDE SEQUENCE [LARGE SCALE GENOMIC DNA]</scope>
    <source>
        <strain evidence="3 4">CGMCC 1.10076</strain>
    </source>
</reference>
<dbReference type="Gene3D" id="2.40.128.110">
    <property type="entry name" value="Lipid/polyisoprenoid-binding, YceI-like"/>
    <property type="match status" value="1"/>
</dbReference>
<protein>
    <submittedName>
        <fullName evidence="3">Polyisoprenoid-binding protein YceI</fullName>
    </submittedName>
</protein>
<name>A0A1G8W7B5_9FLAO</name>
<proteinExistence type="predicted"/>
<feature type="signal peptide" evidence="1">
    <location>
        <begin position="1"/>
        <end position="22"/>
    </location>
</feature>
<dbReference type="InterPro" id="IPR036761">
    <property type="entry name" value="TTHA0802/YceI-like_sf"/>
</dbReference>
<evidence type="ECO:0000313" key="3">
    <source>
        <dbReference type="EMBL" id="SDJ73635.1"/>
    </source>
</evidence>
<sequence length="190" mass="20265">MKNLKTIAIALLVAASTTVATAQTKKVDVAKSKISWVGKKVTGQHTGTVNLKDGALVFDGKKLKGGSFTVDMNSIAVTDLTADQGKEKLEGHLKADDFFGTAKYATSKLVFKTIAAGKTAGTYTVTADLTIKEKTNPVTFDITVKGNTATTTFSVDRTKYDIKYGSGSFFEGLGDKTINDNFDLTVSLQF</sequence>
<dbReference type="EMBL" id="FNEZ01000002">
    <property type="protein sequence ID" value="SDJ73635.1"/>
    <property type="molecule type" value="Genomic_DNA"/>
</dbReference>
<dbReference type="STRING" id="1128970.SAMN04487935_1667"/>
<dbReference type="InterPro" id="IPR007372">
    <property type="entry name" value="Lipid/polyisoprenoid-bd_YceI"/>
</dbReference>
<dbReference type="AlphaFoldDB" id="A0A1G8W7B5"/>
<dbReference type="RefSeq" id="WP_091393732.1">
    <property type="nucleotide sequence ID" value="NZ_BKAI01000003.1"/>
</dbReference>
<evidence type="ECO:0000256" key="1">
    <source>
        <dbReference type="SAM" id="SignalP"/>
    </source>
</evidence>
<accession>A0A1G8W7B5</accession>
<feature type="domain" description="Lipid/polyisoprenoid-binding YceI-like" evidence="2">
    <location>
        <begin position="24"/>
        <end position="189"/>
    </location>
</feature>
<organism evidence="3 4">
    <name type="scientific">Flavobacterium noncentrifugens</name>
    <dbReference type="NCBI Taxonomy" id="1128970"/>
    <lineage>
        <taxon>Bacteria</taxon>
        <taxon>Pseudomonadati</taxon>
        <taxon>Bacteroidota</taxon>
        <taxon>Flavobacteriia</taxon>
        <taxon>Flavobacteriales</taxon>
        <taxon>Flavobacteriaceae</taxon>
        <taxon>Flavobacterium</taxon>
    </lineage>
</organism>
<dbReference type="Proteomes" id="UP000199580">
    <property type="component" value="Unassembled WGS sequence"/>
</dbReference>
<evidence type="ECO:0000313" key="4">
    <source>
        <dbReference type="Proteomes" id="UP000199580"/>
    </source>
</evidence>
<dbReference type="PANTHER" id="PTHR34406">
    <property type="entry name" value="PROTEIN YCEI"/>
    <property type="match status" value="1"/>
</dbReference>
<keyword evidence="1" id="KW-0732">Signal</keyword>
<dbReference type="SMART" id="SM00867">
    <property type="entry name" value="YceI"/>
    <property type="match status" value="1"/>
</dbReference>
<evidence type="ECO:0000259" key="2">
    <source>
        <dbReference type="SMART" id="SM00867"/>
    </source>
</evidence>
<keyword evidence="4" id="KW-1185">Reference proteome</keyword>
<feature type="chain" id="PRO_5011586258" evidence="1">
    <location>
        <begin position="23"/>
        <end position="190"/>
    </location>
</feature>
<dbReference type="PANTHER" id="PTHR34406:SF1">
    <property type="entry name" value="PROTEIN YCEI"/>
    <property type="match status" value="1"/>
</dbReference>
<dbReference type="SUPFAM" id="SSF101874">
    <property type="entry name" value="YceI-like"/>
    <property type="match status" value="1"/>
</dbReference>
<dbReference type="OrthoDB" id="951410at2"/>